<name>A0A1Y5S2A6_9RHOB</name>
<accession>A0A1Y5S2A6</accession>
<dbReference type="GO" id="GO:0006171">
    <property type="term" value="P:cAMP biosynthetic process"/>
    <property type="evidence" value="ECO:0007669"/>
    <property type="project" value="TreeGrafter"/>
</dbReference>
<gene>
    <name evidence="2" type="primary">cyaB_4</name>
    <name evidence="2" type="ORF">TRL7639_01296</name>
</gene>
<dbReference type="AlphaFoldDB" id="A0A1Y5S2A6"/>
<dbReference type="GO" id="GO:0035556">
    <property type="term" value="P:intracellular signal transduction"/>
    <property type="evidence" value="ECO:0007669"/>
    <property type="project" value="InterPro"/>
</dbReference>
<feature type="domain" description="Guanylate cyclase" evidence="1">
    <location>
        <begin position="163"/>
        <end position="274"/>
    </location>
</feature>
<reference evidence="2 3" key="1">
    <citation type="submission" date="2017-03" db="EMBL/GenBank/DDBJ databases">
        <authorList>
            <person name="Afonso C.L."/>
            <person name="Miller P.J."/>
            <person name="Scott M.A."/>
            <person name="Spackman E."/>
            <person name="Goraichik I."/>
            <person name="Dimitrov K.M."/>
            <person name="Suarez D.L."/>
            <person name="Swayne D.E."/>
        </authorList>
    </citation>
    <scope>NUCLEOTIDE SEQUENCE [LARGE SCALE GENOMIC DNA]</scope>
    <source>
        <strain evidence="2 3">CECT 7639</strain>
    </source>
</reference>
<dbReference type="Proteomes" id="UP000193077">
    <property type="component" value="Unassembled WGS sequence"/>
</dbReference>
<dbReference type="InterPro" id="IPR050697">
    <property type="entry name" value="Adenylyl/Guanylyl_Cyclase_3/4"/>
</dbReference>
<dbReference type="InterPro" id="IPR029787">
    <property type="entry name" value="Nucleotide_cyclase"/>
</dbReference>
<sequence>MTDPFTPSPELAAIAKRWLNAYAARQTQPVINLFSQSAAITYVGSDEGELLTEPDFHKTFAAFCDDQAVLVPENLEVTAYEAGTFGWALATMTIIAPDADKSVAFRNTFIFALENAVWRIVHVHNSNPKPNIEAMGYTSRSIEELTASLQSETLDLGHTGIASVMFTDIVDSTALAAATGDATWNSIVQTHMAETDAAVAAHGGTLVKSLGDGTLSSFASASAALSAATRIQQKMQDQTQEPHLRVRVGIHTGDVVERDGDYIGMVVNTAARVAAAAAPEEIRVSDPTRAMVGGNADFAFGDPVSVSLKGLEGEHLIHRLEWRA</sequence>
<dbReference type="OrthoDB" id="341967at2"/>
<protein>
    <submittedName>
        <fullName evidence="2">Adenylate cyclase 2</fullName>
        <ecNumber evidence="2">4.6.1.1</ecNumber>
    </submittedName>
</protein>
<dbReference type="InterPro" id="IPR001054">
    <property type="entry name" value="A/G_cyclase"/>
</dbReference>
<dbReference type="CDD" id="cd07302">
    <property type="entry name" value="CHD"/>
    <property type="match status" value="1"/>
</dbReference>
<evidence type="ECO:0000259" key="1">
    <source>
        <dbReference type="PROSITE" id="PS50125"/>
    </source>
</evidence>
<proteinExistence type="predicted"/>
<organism evidence="2 3">
    <name type="scientific">Falsiruegeria litorea R37</name>
    <dbReference type="NCBI Taxonomy" id="1200284"/>
    <lineage>
        <taxon>Bacteria</taxon>
        <taxon>Pseudomonadati</taxon>
        <taxon>Pseudomonadota</taxon>
        <taxon>Alphaproteobacteria</taxon>
        <taxon>Rhodobacterales</taxon>
        <taxon>Roseobacteraceae</taxon>
        <taxon>Falsiruegeria</taxon>
    </lineage>
</organism>
<dbReference type="Gene3D" id="3.30.70.1230">
    <property type="entry name" value="Nucleotide cyclase"/>
    <property type="match status" value="1"/>
</dbReference>
<dbReference type="GO" id="GO:0004016">
    <property type="term" value="F:adenylate cyclase activity"/>
    <property type="evidence" value="ECO:0007669"/>
    <property type="project" value="UniProtKB-EC"/>
</dbReference>
<keyword evidence="2" id="KW-0456">Lyase</keyword>
<dbReference type="InterPro" id="IPR032710">
    <property type="entry name" value="NTF2-like_dom_sf"/>
</dbReference>
<dbReference type="PANTHER" id="PTHR43081:SF19">
    <property type="entry name" value="PH-SENSITIVE ADENYLATE CYCLASE RV1264"/>
    <property type="match status" value="1"/>
</dbReference>
<dbReference type="Gene3D" id="3.10.450.50">
    <property type="match status" value="1"/>
</dbReference>
<evidence type="ECO:0000313" key="3">
    <source>
        <dbReference type="Proteomes" id="UP000193077"/>
    </source>
</evidence>
<dbReference type="PANTHER" id="PTHR43081">
    <property type="entry name" value="ADENYLATE CYCLASE, TERMINAL-DIFFERENTIATION SPECIFIC-RELATED"/>
    <property type="match status" value="1"/>
</dbReference>
<dbReference type="PROSITE" id="PS50125">
    <property type="entry name" value="GUANYLATE_CYCLASE_2"/>
    <property type="match status" value="1"/>
</dbReference>
<dbReference type="SUPFAM" id="SSF54427">
    <property type="entry name" value="NTF2-like"/>
    <property type="match status" value="1"/>
</dbReference>
<dbReference type="Pfam" id="PF00211">
    <property type="entry name" value="Guanylate_cyc"/>
    <property type="match status" value="1"/>
</dbReference>
<dbReference type="RefSeq" id="WP_085794926.1">
    <property type="nucleotide sequence ID" value="NZ_FWFO01000001.1"/>
</dbReference>
<dbReference type="Pfam" id="PF13474">
    <property type="entry name" value="SnoaL_3"/>
    <property type="match status" value="1"/>
</dbReference>
<evidence type="ECO:0000313" key="2">
    <source>
        <dbReference type="EMBL" id="SLN31062.1"/>
    </source>
</evidence>
<dbReference type="EMBL" id="FWFO01000001">
    <property type="protein sequence ID" value="SLN31062.1"/>
    <property type="molecule type" value="Genomic_DNA"/>
</dbReference>
<dbReference type="SMART" id="SM00044">
    <property type="entry name" value="CYCc"/>
    <property type="match status" value="1"/>
</dbReference>
<dbReference type="EC" id="4.6.1.1" evidence="2"/>
<dbReference type="SUPFAM" id="SSF55073">
    <property type="entry name" value="Nucleotide cyclase"/>
    <property type="match status" value="1"/>
</dbReference>
<dbReference type="InterPro" id="IPR037401">
    <property type="entry name" value="SnoaL-like"/>
</dbReference>
<keyword evidence="3" id="KW-1185">Reference proteome</keyword>